<gene>
    <name evidence="11" type="ORF">SAMN05216241_101155</name>
</gene>
<organism evidence="11 12">
    <name type="scientific">Limimonas halophila</name>
    <dbReference type="NCBI Taxonomy" id="1082479"/>
    <lineage>
        <taxon>Bacteria</taxon>
        <taxon>Pseudomonadati</taxon>
        <taxon>Pseudomonadota</taxon>
        <taxon>Alphaproteobacteria</taxon>
        <taxon>Rhodospirillales</taxon>
        <taxon>Rhodovibrionaceae</taxon>
        <taxon>Limimonas</taxon>
    </lineage>
</organism>
<name>A0A1G7L8A1_9PROT</name>
<dbReference type="AlphaFoldDB" id="A0A1G7L8A1"/>
<dbReference type="CDD" id="cd00165">
    <property type="entry name" value="S4"/>
    <property type="match status" value="1"/>
</dbReference>
<evidence type="ECO:0000259" key="10">
    <source>
        <dbReference type="Pfam" id="PF01479"/>
    </source>
</evidence>
<dbReference type="PROSITE" id="PS01129">
    <property type="entry name" value="PSI_RLU"/>
    <property type="match status" value="1"/>
</dbReference>
<protein>
    <recommendedName>
        <fullName evidence="8">Pseudouridine synthase</fullName>
        <ecNumber evidence="8">5.4.99.-</ecNumber>
    </recommendedName>
</protein>
<dbReference type="GO" id="GO:0160140">
    <property type="term" value="F:23S rRNA pseudouridine(1911/1915/1917) synthase activity"/>
    <property type="evidence" value="ECO:0007669"/>
    <property type="project" value="UniProtKB-EC"/>
</dbReference>
<evidence type="ECO:0000256" key="1">
    <source>
        <dbReference type="ARBA" id="ARBA00010876"/>
    </source>
</evidence>
<dbReference type="OrthoDB" id="9807829at2"/>
<dbReference type="FunFam" id="3.30.2350.10:FF:000006">
    <property type="entry name" value="Pseudouridine synthase"/>
    <property type="match status" value="1"/>
</dbReference>
<comment type="catalytic activity">
    <reaction evidence="8">
        <text>a uridine in RNA = a pseudouridine in RNA</text>
        <dbReference type="Rhea" id="RHEA:48348"/>
        <dbReference type="Rhea" id="RHEA-COMP:12068"/>
        <dbReference type="Rhea" id="RHEA-COMP:12069"/>
        <dbReference type="ChEBI" id="CHEBI:65314"/>
        <dbReference type="ChEBI" id="CHEBI:65315"/>
    </reaction>
</comment>
<keyword evidence="12" id="KW-1185">Reference proteome</keyword>
<dbReference type="EC" id="5.4.99.-" evidence="8"/>
<dbReference type="InterPro" id="IPR006225">
    <property type="entry name" value="PsdUridine_synth_RluC/D"/>
</dbReference>
<dbReference type="Proteomes" id="UP000199415">
    <property type="component" value="Unassembled WGS sequence"/>
</dbReference>
<evidence type="ECO:0000259" key="9">
    <source>
        <dbReference type="Pfam" id="PF00849"/>
    </source>
</evidence>
<keyword evidence="3 8" id="KW-0413">Isomerase</keyword>
<dbReference type="SUPFAM" id="SSF55174">
    <property type="entry name" value="Alpha-L RNA-binding motif"/>
    <property type="match status" value="1"/>
</dbReference>
<proteinExistence type="inferred from homology"/>
<comment type="similarity">
    <text evidence="1 8">Belongs to the pseudouridine synthase RluA family.</text>
</comment>
<evidence type="ECO:0000313" key="12">
    <source>
        <dbReference type="Proteomes" id="UP000199415"/>
    </source>
</evidence>
<comment type="catalytic activity">
    <reaction evidence="4">
        <text>uridine(1911/1915/1917) in 23S rRNA = pseudouridine(1911/1915/1917) in 23S rRNA</text>
        <dbReference type="Rhea" id="RHEA:42524"/>
        <dbReference type="Rhea" id="RHEA-COMP:10097"/>
        <dbReference type="Rhea" id="RHEA-COMP:10098"/>
        <dbReference type="ChEBI" id="CHEBI:65314"/>
        <dbReference type="ChEBI" id="CHEBI:65315"/>
        <dbReference type="EC" id="5.4.99.23"/>
    </reaction>
</comment>
<feature type="domain" description="Pseudouridine synthase RsuA/RluA-like" evidence="9">
    <location>
        <begin position="100"/>
        <end position="258"/>
    </location>
</feature>
<dbReference type="PANTHER" id="PTHR21600:SF44">
    <property type="entry name" value="RIBOSOMAL LARGE SUBUNIT PSEUDOURIDINE SYNTHASE D"/>
    <property type="match status" value="1"/>
</dbReference>
<evidence type="ECO:0000256" key="6">
    <source>
        <dbReference type="PIRSR" id="PIRSR606225-1"/>
    </source>
</evidence>
<dbReference type="Gene3D" id="3.30.2350.10">
    <property type="entry name" value="Pseudouridine synthase"/>
    <property type="match status" value="1"/>
</dbReference>
<dbReference type="InterPro" id="IPR006224">
    <property type="entry name" value="PsdUridine_synth_RluA-like_CS"/>
</dbReference>
<feature type="active site" evidence="6">
    <location>
        <position position="151"/>
    </location>
</feature>
<evidence type="ECO:0000256" key="8">
    <source>
        <dbReference type="RuleBase" id="RU362028"/>
    </source>
</evidence>
<dbReference type="STRING" id="1082479.SAMN05216241_101155"/>
<accession>A0A1G7L8A1</accession>
<evidence type="ECO:0000256" key="7">
    <source>
        <dbReference type="PROSITE-ProRule" id="PRU00182"/>
    </source>
</evidence>
<dbReference type="PANTHER" id="PTHR21600">
    <property type="entry name" value="MITOCHONDRIAL RNA PSEUDOURIDINE SYNTHASE"/>
    <property type="match status" value="1"/>
</dbReference>
<dbReference type="InterPro" id="IPR020103">
    <property type="entry name" value="PsdUridine_synth_cat_dom_sf"/>
</dbReference>
<evidence type="ECO:0000256" key="4">
    <source>
        <dbReference type="ARBA" id="ARBA00036882"/>
    </source>
</evidence>
<dbReference type="Gene3D" id="3.10.290.10">
    <property type="entry name" value="RNA-binding S4 domain"/>
    <property type="match status" value="1"/>
</dbReference>
<dbReference type="CDD" id="cd02869">
    <property type="entry name" value="PseudoU_synth_RluA_like"/>
    <property type="match status" value="1"/>
</dbReference>
<evidence type="ECO:0000313" key="11">
    <source>
        <dbReference type="EMBL" id="SDF45683.1"/>
    </source>
</evidence>
<dbReference type="InterPro" id="IPR006145">
    <property type="entry name" value="PsdUridine_synth_RsuA/RluA"/>
</dbReference>
<dbReference type="InterPro" id="IPR002942">
    <property type="entry name" value="S4_RNA-bd"/>
</dbReference>
<keyword evidence="2 7" id="KW-0694">RNA-binding</keyword>
<dbReference type="PROSITE" id="PS50889">
    <property type="entry name" value="S4"/>
    <property type="match status" value="1"/>
</dbReference>
<evidence type="ECO:0000256" key="2">
    <source>
        <dbReference type="ARBA" id="ARBA00022884"/>
    </source>
</evidence>
<reference evidence="11 12" key="1">
    <citation type="submission" date="2016-10" db="EMBL/GenBank/DDBJ databases">
        <authorList>
            <person name="de Groot N.N."/>
        </authorList>
    </citation>
    <scope>NUCLEOTIDE SEQUENCE [LARGE SCALE GENOMIC DNA]</scope>
    <source>
        <strain evidence="11 12">DSM 25584</strain>
    </source>
</reference>
<dbReference type="GO" id="GO:0000455">
    <property type="term" value="P:enzyme-directed rRNA pseudouridine synthesis"/>
    <property type="evidence" value="ECO:0007669"/>
    <property type="project" value="UniProtKB-ARBA"/>
</dbReference>
<dbReference type="InterPro" id="IPR036986">
    <property type="entry name" value="S4_RNA-bd_sf"/>
</dbReference>
<dbReference type="SUPFAM" id="SSF55120">
    <property type="entry name" value="Pseudouridine synthase"/>
    <property type="match status" value="1"/>
</dbReference>
<feature type="domain" description="RNA-binding S4" evidence="10">
    <location>
        <begin position="39"/>
        <end position="72"/>
    </location>
</feature>
<dbReference type="GO" id="GO:0003723">
    <property type="term" value="F:RNA binding"/>
    <property type="evidence" value="ECO:0007669"/>
    <property type="project" value="UniProtKB-KW"/>
</dbReference>
<evidence type="ECO:0000256" key="5">
    <source>
        <dbReference type="ARBA" id="ARBA00056072"/>
    </source>
</evidence>
<comment type="function">
    <text evidence="5">Responsible for synthesis of pseudouridine from uracil at positions 1911, 1915 and 1917 in 23S ribosomal RNA.</text>
</comment>
<evidence type="ECO:0000256" key="3">
    <source>
        <dbReference type="ARBA" id="ARBA00023235"/>
    </source>
</evidence>
<dbReference type="Pfam" id="PF00849">
    <property type="entry name" value="PseudoU_synth_2"/>
    <property type="match status" value="1"/>
</dbReference>
<dbReference type="EMBL" id="FNCE01000001">
    <property type="protein sequence ID" value="SDF45683.1"/>
    <property type="molecule type" value="Genomic_DNA"/>
</dbReference>
<dbReference type="NCBIfam" id="TIGR00005">
    <property type="entry name" value="rluA_subfam"/>
    <property type="match status" value="1"/>
</dbReference>
<dbReference type="InterPro" id="IPR050188">
    <property type="entry name" value="RluA_PseudoU_synthase"/>
</dbReference>
<sequence>MGIMAEAAETATRTVRLTVDASDANARADRVLARGADGLSRSRIKGLVEAGHLAVDGRTVADPAHRVKAGAELTLTVPPAAPAKPEAQAIALDVVHEDPHLIVVIKPAGMVVHPAPGAPDGTLVNALIAHCGDELTGIGGEQRPGIVHRLDKDTSGLMVAAKTETAHAALVEQFAARSIERSYTAVVWGVPAPTEGACTSAIGRHPVDRKRMAVRQRGGRAAETHYRVTRVLGARTASLVECRLKTGRTHQIRVHLAHAGHPLVADPTYGRRRIPDELAEPARHVVAGLGRQALHAATLGFTHPVTGERLRFTSPIPQDIQGVIDAFSGG</sequence>
<dbReference type="Pfam" id="PF01479">
    <property type="entry name" value="S4"/>
    <property type="match status" value="1"/>
</dbReference>